<reference evidence="1" key="1">
    <citation type="submission" date="2018-05" db="EMBL/GenBank/DDBJ databases">
        <authorList>
            <person name="Lanie J.A."/>
            <person name="Ng W.-L."/>
            <person name="Kazmierczak K.M."/>
            <person name="Andrzejewski T.M."/>
            <person name="Davidsen T.M."/>
            <person name="Wayne K.J."/>
            <person name="Tettelin H."/>
            <person name="Glass J.I."/>
            <person name="Rusch D."/>
            <person name="Podicherti R."/>
            <person name="Tsui H.-C.T."/>
            <person name="Winkler M.E."/>
        </authorList>
    </citation>
    <scope>NUCLEOTIDE SEQUENCE</scope>
</reference>
<dbReference type="EMBL" id="UINC01001009">
    <property type="protein sequence ID" value="SUZ67347.1"/>
    <property type="molecule type" value="Genomic_DNA"/>
</dbReference>
<feature type="non-terminal residue" evidence="1">
    <location>
        <position position="1"/>
    </location>
</feature>
<name>A0A381PMK2_9ZZZZ</name>
<protein>
    <recommendedName>
        <fullName evidence="2">DUF1289 domain-containing protein</fullName>
    </recommendedName>
</protein>
<dbReference type="AlphaFoldDB" id="A0A381PMK2"/>
<accession>A0A381PMK2</accession>
<evidence type="ECO:0008006" key="2">
    <source>
        <dbReference type="Google" id="ProtNLM"/>
    </source>
</evidence>
<evidence type="ECO:0000313" key="1">
    <source>
        <dbReference type="EMBL" id="SUZ67347.1"/>
    </source>
</evidence>
<dbReference type="PANTHER" id="PTHR35175:SF1">
    <property type="entry name" value="OXIDOREDUCTASE"/>
    <property type="match status" value="1"/>
</dbReference>
<proteinExistence type="predicted"/>
<dbReference type="Pfam" id="PF06945">
    <property type="entry name" value="DUF1289"/>
    <property type="match status" value="1"/>
</dbReference>
<gene>
    <name evidence="1" type="ORF">METZ01_LOCUS20201</name>
</gene>
<dbReference type="PANTHER" id="PTHR35175">
    <property type="entry name" value="DUF1289 DOMAIN-CONTAINING PROTEIN"/>
    <property type="match status" value="1"/>
</dbReference>
<organism evidence="1">
    <name type="scientific">marine metagenome</name>
    <dbReference type="NCBI Taxonomy" id="408172"/>
    <lineage>
        <taxon>unclassified sequences</taxon>
        <taxon>metagenomes</taxon>
        <taxon>ecological metagenomes</taxon>
    </lineage>
</organism>
<sequence>VHRRDVKHGSVDSGMLINRTTPCVGVCSTTYGDLVCRGCKRFSHEIVGWNGYEPDQKDRVWARLSELSNESVRACVRVQDEDRWQQTIASMTDADSNEFGTLVLRVLRNVVQKPIEAGLEPLGLPRDVLSRDVLRSIDREFYIRSMAYYERSFKTLAL</sequence>
<dbReference type="InterPro" id="IPR010710">
    <property type="entry name" value="DUF1289"/>
</dbReference>